<dbReference type="EMBL" id="QPJC01000002">
    <property type="protein sequence ID" value="RCW45869.1"/>
    <property type="molecule type" value="Genomic_DNA"/>
</dbReference>
<dbReference type="Pfam" id="PF13556">
    <property type="entry name" value="HTH_30"/>
    <property type="match status" value="1"/>
</dbReference>
<accession>A0A368VVK2</accession>
<dbReference type="InterPro" id="IPR042070">
    <property type="entry name" value="PucR_C-HTH_sf"/>
</dbReference>
<gene>
    <name evidence="4" type="ORF">DFQ14_102170</name>
</gene>
<dbReference type="Pfam" id="PF17853">
    <property type="entry name" value="GGDEF_2"/>
    <property type="match status" value="1"/>
</dbReference>
<comment type="caution">
    <text evidence="4">The sequence shown here is derived from an EMBL/GenBank/DDBJ whole genome shotgun (WGS) entry which is preliminary data.</text>
</comment>
<evidence type="ECO:0000256" key="1">
    <source>
        <dbReference type="ARBA" id="ARBA00006754"/>
    </source>
</evidence>
<feature type="domain" description="CdaR GGDEF-like" evidence="3">
    <location>
        <begin position="199"/>
        <end position="329"/>
    </location>
</feature>
<dbReference type="InterPro" id="IPR025736">
    <property type="entry name" value="PucR_C-HTH_dom"/>
</dbReference>
<keyword evidence="5" id="KW-1185">Reference proteome</keyword>
<dbReference type="PANTHER" id="PTHR33744:SF1">
    <property type="entry name" value="DNA-BINDING TRANSCRIPTIONAL ACTIVATOR ADER"/>
    <property type="match status" value="1"/>
</dbReference>
<dbReference type="Gene3D" id="1.10.10.2840">
    <property type="entry name" value="PucR C-terminal helix-turn-helix domain"/>
    <property type="match status" value="1"/>
</dbReference>
<dbReference type="InterPro" id="IPR041522">
    <property type="entry name" value="CdaR_GGDEF"/>
</dbReference>
<evidence type="ECO:0000259" key="3">
    <source>
        <dbReference type="Pfam" id="PF17853"/>
    </source>
</evidence>
<dbReference type="PANTHER" id="PTHR33744">
    <property type="entry name" value="CARBOHYDRATE DIACID REGULATOR"/>
    <property type="match status" value="1"/>
</dbReference>
<reference evidence="4 5" key="1">
    <citation type="submission" date="2018-07" db="EMBL/GenBank/DDBJ databases">
        <title>Genomic Encyclopedia of Type Strains, Phase III (KMG-III): the genomes of soil and plant-associated and newly described type strains.</title>
        <authorList>
            <person name="Whitman W."/>
        </authorList>
    </citation>
    <scope>NUCLEOTIDE SEQUENCE [LARGE SCALE GENOMIC DNA]</scope>
    <source>
        <strain evidence="4 5">CECT 8575</strain>
    </source>
</reference>
<organism evidence="4 5">
    <name type="scientific">Halopolyspora algeriensis</name>
    <dbReference type="NCBI Taxonomy" id="1500506"/>
    <lineage>
        <taxon>Bacteria</taxon>
        <taxon>Bacillati</taxon>
        <taxon>Actinomycetota</taxon>
        <taxon>Actinomycetes</taxon>
        <taxon>Actinomycetes incertae sedis</taxon>
        <taxon>Halopolyspora</taxon>
    </lineage>
</organism>
<protein>
    <submittedName>
        <fullName evidence="4">Purine catabolism regulator</fullName>
    </submittedName>
</protein>
<sequence>MSPRASGSAGTDRNGAATSAMFPAKPVAFEPEPMRGAEGDPELLRIDALHTALTSIVLDGGNLDRIAGETSRLLELEVLFTTTDGRQWANALTDATTESLSERELLDMTGRARVERLAHPVGVHDGEILMVRVAAGGVELGRLIAVRCSGPIRPADVQALERAAAVAALLITREQAVTAVENKYQGDLLRDVLLGRTGDEQYVLHHTGGFGWDLQRPSVVIVAMLDRDSLTVDETQRRRWHERFAAGWRKVAQETDPAAACVDYSSEVVTIMPAATVDEAAEIVRQATRDVAGDRGGGRRPFSVGASRRTEGLHDLPEAYMQARRALDVARRTSEGSTIMHFDELGLHRLIALIDRTEELRTYVVDVLGPLAEDTEEAAGLRTTLQTLLDTNFNLAQAARELFFHYNTLRYRLSKLERLLGPLTTNPRLRLNVAVALQAYEFAH</sequence>
<evidence type="ECO:0000259" key="2">
    <source>
        <dbReference type="Pfam" id="PF13556"/>
    </source>
</evidence>
<proteinExistence type="inferred from homology"/>
<comment type="similarity">
    <text evidence="1">Belongs to the CdaR family.</text>
</comment>
<name>A0A368VVK2_9ACTN</name>
<dbReference type="InterPro" id="IPR051448">
    <property type="entry name" value="CdaR-like_regulators"/>
</dbReference>
<feature type="domain" description="PucR C-terminal helix-turn-helix" evidence="2">
    <location>
        <begin position="381"/>
        <end position="439"/>
    </location>
</feature>
<dbReference type="Proteomes" id="UP000253495">
    <property type="component" value="Unassembled WGS sequence"/>
</dbReference>
<evidence type="ECO:0000313" key="5">
    <source>
        <dbReference type="Proteomes" id="UP000253495"/>
    </source>
</evidence>
<evidence type="ECO:0000313" key="4">
    <source>
        <dbReference type="EMBL" id="RCW45869.1"/>
    </source>
</evidence>
<dbReference type="OrthoDB" id="3246591at2"/>
<dbReference type="AlphaFoldDB" id="A0A368VVK2"/>